<proteinExistence type="predicted"/>
<dbReference type="Proteomes" id="UP001225605">
    <property type="component" value="Unassembled WGS sequence"/>
</dbReference>
<accession>A0ABU0WV95</accession>
<gene>
    <name evidence="1" type="ORF">CKY47_07210</name>
</gene>
<keyword evidence="2" id="KW-1185">Reference proteome</keyword>
<comment type="caution">
    <text evidence="1">The sequence shown here is derived from an EMBL/GenBank/DDBJ whole genome shotgun (WGS) entry which is preliminary data.</text>
</comment>
<protein>
    <submittedName>
        <fullName evidence="1">Uncharacterized protein</fullName>
    </submittedName>
</protein>
<reference evidence="1 2" key="1">
    <citation type="submission" date="2017-06" db="EMBL/GenBank/DDBJ databases">
        <title>Cultured bacterium strain Saccharothrix yanglingensis Hhs.015.</title>
        <authorList>
            <person name="Xia Y."/>
        </authorList>
    </citation>
    <scope>NUCLEOTIDE SEQUENCE [LARGE SCALE GENOMIC DNA]</scope>
    <source>
        <strain evidence="1 2">Hhs.015</strain>
    </source>
</reference>
<evidence type="ECO:0000313" key="2">
    <source>
        <dbReference type="Proteomes" id="UP001225605"/>
    </source>
</evidence>
<organism evidence="1 2">
    <name type="scientific">Saccharothrix yanglingensis</name>
    <dbReference type="NCBI Taxonomy" id="659496"/>
    <lineage>
        <taxon>Bacteria</taxon>
        <taxon>Bacillati</taxon>
        <taxon>Actinomycetota</taxon>
        <taxon>Actinomycetes</taxon>
        <taxon>Pseudonocardiales</taxon>
        <taxon>Pseudonocardiaceae</taxon>
        <taxon>Saccharothrix</taxon>
    </lineage>
</organism>
<evidence type="ECO:0000313" key="1">
    <source>
        <dbReference type="EMBL" id="MDQ2583778.1"/>
    </source>
</evidence>
<sequence>MARSAVDAQRLDREAHELFTQLGVLQTTGQDKDGRTITITPGERFAEINRRARLIAVSDTLARAVVALLAARGVPAEVDHVRVDPAAEGDEQVMGVRVQVGGADAVVPLRPATTSLRAYPAVDDIDLTGHTPLVEVALPPAADGWVTAEAVTTALLHHLTPATT</sequence>
<dbReference type="RefSeq" id="WP_306744890.1">
    <property type="nucleotide sequence ID" value="NZ_NSDM01000002.1"/>
</dbReference>
<dbReference type="EMBL" id="NSDM01000002">
    <property type="protein sequence ID" value="MDQ2583778.1"/>
    <property type="molecule type" value="Genomic_DNA"/>
</dbReference>
<name>A0ABU0WV95_9PSEU</name>